<keyword evidence="1" id="KW-1133">Transmembrane helix</keyword>
<evidence type="ECO:0000259" key="2">
    <source>
        <dbReference type="Pfam" id="PF20794"/>
    </source>
</evidence>
<sequence>MSGPTSESASMEPIRFTGFKRNVAASVGLILGGGLAFTMNLTDTFFAEAIAWSFFAWGVLLLYTNLLEMNETFIVTSEGLQVRNPFRVWAMNKFWTWDKIERVDIWVRRFDPTYENIYLQVYHNAGDELDPGVLQREDTRYRAELASLIIEQAGLKADGHDVADLTDLPAEQPARYKWI</sequence>
<keyword evidence="1" id="KW-0812">Transmembrane</keyword>
<reference evidence="3" key="1">
    <citation type="submission" date="2019-09" db="EMBL/GenBank/DDBJ databases">
        <title>Characterisation of the sponge microbiome using genome-centric metagenomics.</title>
        <authorList>
            <person name="Engelberts J.P."/>
            <person name="Robbins S.J."/>
            <person name="De Goeij J.M."/>
            <person name="Aranda M."/>
            <person name="Bell S.C."/>
            <person name="Webster N.S."/>
        </authorList>
    </citation>
    <scope>NUCLEOTIDE SEQUENCE</scope>
    <source>
        <strain evidence="3">SB0662_bin_9</strain>
    </source>
</reference>
<evidence type="ECO:0000256" key="1">
    <source>
        <dbReference type="SAM" id="Phobius"/>
    </source>
</evidence>
<dbReference type="Pfam" id="PF20794">
    <property type="entry name" value="bPH_7"/>
    <property type="match status" value="1"/>
</dbReference>
<dbReference type="AlphaFoldDB" id="A0A6B1DVR2"/>
<comment type="caution">
    <text evidence="3">The sequence shown here is derived from an EMBL/GenBank/DDBJ whole genome shotgun (WGS) entry which is preliminary data.</text>
</comment>
<keyword evidence="1" id="KW-0472">Membrane</keyword>
<feature type="transmembrane region" description="Helical" evidence="1">
    <location>
        <begin position="45"/>
        <end position="63"/>
    </location>
</feature>
<protein>
    <recommendedName>
        <fullName evidence="2">Bacterial PH domain-containing protein</fullName>
    </recommendedName>
</protein>
<organism evidence="3">
    <name type="scientific">Caldilineaceae bacterium SB0662_bin_9</name>
    <dbReference type="NCBI Taxonomy" id="2605258"/>
    <lineage>
        <taxon>Bacteria</taxon>
        <taxon>Bacillati</taxon>
        <taxon>Chloroflexota</taxon>
        <taxon>Caldilineae</taxon>
        <taxon>Caldilineales</taxon>
        <taxon>Caldilineaceae</taxon>
    </lineage>
</organism>
<feature type="domain" description="Bacterial PH" evidence="2">
    <location>
        <begin position="56"/>
        <end position="120"/>
    </location>
</feature>
<dbReference type="InterPro" id="IPR048871">
    <property type="entry name" value="PH_7_bact"/>
</dbReference>
<proteinExistence type="predicted"/>
<accession>A0A6B1DVR2</accession>
<name>A0A6B1DVR2_9CHLR</name>
<dbReference type="EMBL" id="VXPY01000077">
    <property type="protein sequence ID" value="MYD90792.1"/>
    <property type="molecule type" value="Genomic_DNA"/>
</dbReference>
<evidence type="ECO:0000313" key="3">
    <source>
        <dbReference type="EMBL" id="MYD90792.1"/>
    </source>
</evidence>
<feature type="transmembrane region" description="Helical" evidence="1">
    <location>
        <begin position="21"/>
        <end position="39"/>
    </location>
</feature>
<gene>
    <name evidence="3" type="ORF">F4Y08_10730</name>
</gene>